<organism evidence="3 4">
    <name type="scientific">Piloderma croceum (strain F 1598)</name>
    <dbReference type="NCBI Taxonomy" id="765440"/>
    <lineage>
        <taxon>Eukaryota</taxon>
        <taxon>Fungi</taxon>
        <taxon>Dikarya</taxon>
        <taxon>Basidiomycota</taxon>
        <taxon>Agaricomycotina</taxon>
        <taxon>Agaricomycetes</taxon>
        <taxon>Agaricomycetidae</taxon>
        <taxon>Atheliales</taxon>
        <taxon>Atheliaceae</taxon>
        <taxon>Piloderma</taxon>
    </lineage>
</organism>
<evidence type="ECO:0000313" key="3">
    <source>
        <dbReference type="EMBL" id="KIM87344.1"/>
    </source>
</evidence>
<evidence type="ECO:0000313" key="4">
    <source>
        <dbReference type="Proteomes" id="UP000054166"/>
    </source>
</evidence>
<keyword evidence="1" id="KW-0472">Membrane</keyword>
<dbReference type="OrthoDB" id="100006at2759"/>
<name>A0A0C3G6B3_PILCF</name>
<evidence type="ECO:0000256" key="1">
    <source>
        <dbReference type="SAM" id="Phobius"/>
    </source>
</evidence>
<feature type="chain" id="PRO_5002164478" description="G-protein coupled receptors family 2 profile 2 domain-containing protein" evidence="2">
    <location>
        <begin position="22"/>
        <end position="196"/>
    </location>
</feature>
<evidence type="ECO:0000256" key="2">
    <source>
        <dbReference type="SAM" id="SignalP"/>
    </source>
</evidence>
<reference evidence="3 4" key="1">
    <citation type="submission" date="2014-04" db="EMBL/GenBank/DDBJ databases">
        <authorList>
            <consortium name="DOE Joint Genome Institute"/>
            <person name="Kuo A."/>
            <person name="Tarkka M."/>
            <person name="Buscot F."/>
            <person name="Kohler A."/>
            <person name="Nagy L.G."/>
            <person name="Floudas D."/>
            <person name="Copeland A."/>
            <person name="Barry K.W."/>
            <person name="Cichocki N."/>
            <person name="Veneault-Fourrey C."/>
            <person name="LaButti K."/>
            <person name="Lindquist E.A."/>
            <person name="Lipzen A."/>
            <person name="Lundell T."/>
            <person name="Morin E."/>
            <person name="Murat C."/>
            <person name="Sun H."/>
            <person name="Tunlid A."/>
            <person name="Henrissat B."/>
            <person name="Grigoriev I.V."/>
            <person name="Hibbett D.S."/>
            <person name="Martin F."/>
            <person name="Nordberg H.P."/>
            <person name="Cantor M.N."/>
            <person name="Hua S.X."/>
        </authorList>
    </citation>
    <scope>NUCLEOTIDE SEQUENCE [LARGE SCALE GENOMIC DNA]</scope>
    <source>
        <strain evidence="3 4">F 1598</strain>
    </source>
</reference>
<evidence type="ECO:0008006" key="5">
    <source>
        <dbReference type="Google" id="ProtNLM"/>
    </source>
</evidence>
<feature type="transmembrane region" description="Helical" evidence="1">
    <location>
        <begin position="47"/>
        <end position="71"/>
    </location>
</feature>
<dbReference type="InParanoid" id="A0A0C3G6B3"/>
<dbReference type="Gene3D" id="1.20.1070.10">
    <property type="entry name" value="Rhodopsin 7-helix transmembrane proteins"/>
    <property type="match status" value="1"/>
</dbReference>
<keyword evidence="1" id="KW-0812">Transmembrane</keyword>
<keyword evidence="2" id="KW-0732">Signal</keyword>
<feature type="transmembrane region" description="Helical" evidence="1">
    <location>
        <begin position="138"/>
        <end position="159"/>
    </location>
</feature>
<feature type="transmembrane region" description="Helical" evidence="1">
    <location>
        <begin position="108"/>
        <end position="126"/>
    </location>
</feature>
<dbReference type="HOGENOM" id="CLU_1390706_0_0_1"/>
<dbReference type="EMBL" id="KN832979">
    <property type="protein sequence ID" value="KIM87344.1"/>
    <property type="molecule type" value="Genomic_DNA"/>
</dbReference>
<dbReference type="AlphaFoldDB" id="A0A0C3G6B3"/>
<keyword evidence="1" id="KW-1133">Transmembrane helix</keyword>
<feature type="signal peptide" evidence="2">
    <location>
        <begin position="1"/>
        <end position="21"/>
    </location>
</feature>
<proteinExistence type="predicted"/>
<dbReference type="Proteomes" id="UP000054166">
    <property type="component" value="Unassembled WGS sequence"/>
</dbReference>
<keyword evidence="4" id="KW-1185">Reference proteome</keyword>
<accession>A0A0C3G6B3</accession>
<gene>
    <name evidence="3" type="ORF">PILCRDRAFT_85839</name>
</gene>
<sequence length="196" mass="22530">MVSLTWLVITLFVAISVSVHTHGFTFYEHPVEFWCWIGNQYQAEQYAGQYIWVWVMVFGSFLTYIPLFLFARGNITISETHWWRFKIERSENRIQIQLNDPDDWRRSYPLVFAVIALPISVVHWSSGFGSTLPHLATATFIFEFLYSLSGTLNVLLLVFAHSKLLRSQGGRDSSGKSTRAMDVTEAVAQDSSFVTF</sequence>
<reference evidence="4" key="2">
    <citation type="submission" date="2015-01" db="EMBL/GenBank/DDBJ databases">
        <title>Evolutionary Origins and Diversification of the Mycorrhizal Mutualists.</title>
        <authorList>
            <consortium name="DOE Joint Genome Institute"/>
            <consortium name="Mycorrhizal Genomics Consortium"/>
            <person name="Kohler A."/>
            <person name="Kuo A."/>
            <person name="Nagy L.G."/>
            <person name="Floudas D."/>
            <person name="Copeland A."/>
            <person name="Barry K.W."/>
            <person name="Cichocki N."/>
            <person name="Veneault-Fourrey C."/>
            <person name="LaButti K."/>
            <person name="Lindquist E.A."/>
            <person name="Lipzen A."/>
            <person name="Lundell T."/>
            <person name="Morin E."/>
            <person name="Murat C."/>
            <person name="Riley R."/>
            <person name="Ohm R."/>
            <person name="Sun H."/>
            <person name="Tunlid A."/>
            <person name="Henrissat B."/>
            <person name="Grigoriev I.V."/>
            <person name="Hibbett D.S."/>
            <person name="Martin F."/>
        </authorList>
    </citation>
    <scope>NUCLEOTIDE SEQUENCE [LARGE SCALE GENOMIC DNA]</scope>
    <source>
        <strain evidence="4">F 1598</strain>
    </source>
</reference>
<protein>
    <recommendedName>
        <fullName evidence="5">G-protein coupled receptors family 2 profile 2 domain-containing protein</fullName>
    </recommendedName>
</protein>